<gene>
    <name evidence="3" type="primary">LOC110753211</name>
</gene>
<dbReference type="GeneID" id="110753211"/>
<dbReference type="PANTHER" id="PTHR36714:SF1">
    <property type="entry name" value="T23E23.1"/>
    <property type="match status" value="1"/>
</dbReference>
<feature type="transmembrane region" description="Helical" evidence="1">
    <location>
        <begin position="134"/>
        <end position="157"/>
    </location>
</feature>
<sequence length="349" mass="40234">METKLELYEFVSQCQCTAAIYIEEGTNARPTVFKLRSGTSEGMENPRFAEFKLWFLGTVGLIESAMKIPFRNPNFIALTLITSFPLFCMRLIHELPYNYQPSLIMEAINQLRILTYDGGNMTWALNLTIKILEVYLFCLVDFLSALTTIYAASIIFTSSERSTMGLRNLLRNSITKTRWHERMFTFFYVSFLCSLSSNVVDYWLCTRPLLSSGCPTRSLQGLHLIVYGVAFAKWAEYSAWWNLSVVVSILEENRGFEAISASSKLTKGNRLRGLIWMLLYSVWSFKLPSLLATWTFPHILAYYYLDTSFLCLGKVINWVVLTVYYYDCKNRHDKVAINSKVLKIKLSDL</sequence>
<organism evidence="2 3">
    <name type="scientific">Prunus avium</name>
    <name type="common">Cherry</name>
    <name type="synonym">Cerasus avium</name>
    <dbReference type="NCBI Taxonomy" id="42229"/>
    <lineage>
        <taxon>Eukaryota</taxon>
        <taxon>Viridiplantae</taxon>
        <taxon>Streptophyta</taxon>
        <taxon>Embryophyta</taxon>
        <taxon>Tracheophyta</taxon>
        <taxon>Spermatophyta</taxon>
        <taxon>Magnoliopsida</taxon>
        <taxon>eudicotyledons</taxon>
        <taxon>Gunneridae</taxon>
        <taxon>Pentapetalae</taxon>
        <taxon>rosids</taxon>
        <taxon>fabids</taxon>
        <taxon>Rosales</taxon>
        <taxon>Rosaceae</taxon>
        <taxon>Amygdaloideae</taxon>
        <taxon>Amygdaleae</taxon>
        <taxon>Prunus</taxon>
    </lineage>
</organism>
<feature type="transmembrane region" description="Helical" evidence="1">
    <location>
        <begin position="302"/>
        <end position="326"/>
    </location>
</feature>
<dbReference type="RefSeq" id="XP_021809748.1">
    <property type="nucleotide sequence ID" value="XM_021954056.1"/>
</dbReference>
<proteinExistence type="predicted"/>
<feature type="transmembrane region" description="Helical" evidence="1">
    <location>
        <begin position="75"/>
        <end position="93"/>
    </location>
</feature>
<evidence type="ECO:0000313" key="3">
    <source>
        <dbReference type="RefSeq" id="XP_021809748.1"/>
    </source>
</evidence>
<keyword evidence="2" id="KW-1185">Reference proteome</keyword>
<name>A0A6P5S7I2_PRUAV</name>
<keyword evidence="1" id="KW-0812">Transmembrane</keyword>
<evidence type="ECO:0000313" key="2">
    <source>
        <dbReference type="Proteomes" id="UP000515124"/>
    </source>
</evidence>
<reference evidence="3" key="1">
    <citation type="submission" date="2025-08" db="UniProtKB">
        <authorList>
            <consortium name="RefSeq"/>
        </authorList>
    </citation>
    <scope>IDENTIFICATION</scope>
</reference>
<keyword evidence="1" id="KW-1133">Transmembrane helix</keyword>
<dbReference type="AlphaFoldDB" id="A0A6P5S7I2"/>
<dbReference type="KEGG" id="pavi:110753211"/>
<protein>
    <submittedName>
        <fullName evidence="3">Uncharacterized protein LOC110753211</fullName>
    </submittedName>
</protein>
<feature type="transmembrane region" description="Helical" evidence="1">
    <location>
        <begin position="271"/>
        <end position="296"/>
    </location>
</feature>
<evidence type="ECO:0000256" key="1">
    <source>
        <dbReference type="SAM" id="Phobius"/>
    </source>
</evidence>
<keyword evidence="1" id="KW-0472">Membrane</keyword>
<dbReference type="PANTHER" id="PTHR36714">
    <property type="entry name" value="T23E23.1"/>
    <property type="match status" value="1"/>
</dbReference>
<accession>A0A6P5S7I2</accession>
<dbReference type="Proteomes" id="UP000515124">
    <property type="component" value="Unplaced"/>
</dbReference>